<dbReference type="FunFam" id="3.80.10.10:FF:000129">
    <property type="entry name" value="Leucine-rich repeat receptor-like kinase"/>
    <property type="match status" value="1"/>
</dbReference>
<evidence type="ECO:0000313" key="11">
    <source>
        <dbReference type="Proteomes" id="UP001157006"/>
    </source>
</evidence>
<keyword evidence="7" id="KW-0472">Membrane</keyword>
<feature type="chain" id="PRO_5043460478" description="Malectin-like domain-containing protein" evidence="8">
    <location>
        <begin position="34"/>
        <end position="507"/>
    </location>
</feature>
<name>A0AAV1B705_VICFA</name>
<evidence type="ECO:0000256" key="6">
    <source>
        <dbReference type="ARBA" id="ARBA00022989"/>
    </source>
</evidence>
<keyword evidence="2" id="KW-0433">Leucine-rich repeat</keyword>
<evidence type="ECO:0000256" key="2">
    <source>
        <dbReference type="ARBA" id="ARBA00022614"/>
    </source>
</evidence>
<evidence type="ECO:0000256" key="3">
    <source>
        <dbReference type="ARBA" id="ARBA00022692"/>
    </source>
</evidence>
<dbReference type="Proteomes" id="UP001157006">
    <property type="component" value="Chromosome 6"/>
</dbReference>
<proteinExistence type="predicted"/>
<evidence type="ECO:0000256" key="5">
    <source>
        <dbReference type="ARBA" id="ARBA00022737"/>
    </source>
</evidence>
<dbReference type="AlphaFoldDB" id="A0AAV1B705"/>
<dbReference type="Pfam" id="PF12819">
    <property type="entry name" value="Malectin_like"/>
    <property type="match status" value="1"/>
</dbReference>
<evidence type="ECO:0000256" key="8">
    <source>
        <dbReference type="SAM" id="SignalP"/>
    </source>
</evidence>
<dbReference type="Pfam" id="PF00560">
    <property type="entry name" value="LRR_1"/>
    <property type="match status" value="1"/>
</dbReference>
<protein>
    <recommendedName>
        <fullName evidence="9">Malectin-like domain-containing protein</fullName>
    </recommendedName>
</protein>
<evidence type="ECO:0000313" key="10">
    <source>
        <dbReference type="EMBL" id="CAI8618409.1"/>
    </source>
</evidence>
<evidence type="ECO:0000256" key="4">
    <source>
        <dbReference type="ARBA" id="ARBA00022729"/>
    </source>
</evidence>
<dbReference type="InterPro" id="IPR032675">
    <property type="entry name" value="LRR_dom_sf"/>
</dbReference>
<evidence type="ECO:0000259" key="9">
    <source>
        <dbReference type="Pfam" id="PF12819"/>
    </source>
</evidence>
<dbReference type="GO" id="GO:0016020">
    <property type="term" value="C:membrane"/>
    <property type="evidence" value="ECO:0007669"/>
    <property type="project" value="UniProtKB-SubCell"/>
</dbReference>
<keyword evidence="3" id="KW-0812">Transmembrane</keyword>
<dbReference type="EMBL" id="OX451741">
    <property type="protein sequence ID" value="CAI8618409.1"/>
    <property type="molecule type" value="Genomic_DNA"/>
</dbReference>
<reference evidence="10 11" key="1">
    <citation type="submission" date="2023-01" db="EMBL/GenBank/DDBJ databases">
        <authorList>
            <person name="Kreplak J."/>
        </authorList>
    </citation>
    <scope>NUCLEOTIDE SEQUENCE [LARGE SCALE GENOMIC DNA]</scope>
</reference>
<feature type="signal peptide" evidence="8">
    <location>
        <begin position="1"/>
        <end position="33"/>
    </location>
</feature>
<gene>
    <name evidence="10" type="ORF">VFH_VI121480</name>
</gene>
<evidence type="ECO:0000256" key="7">
    <source>
        <dbReference type="ARBA" id="ARBA00023136"/>
    </source>
</evidence>
<sequence length="507" mass="55993">MPSGGAVAYDNMSPSVFILWLVTVPLLLHPALSNPLGYFINCGGINEVTVDSLKYIPDGSYIKVGTVATINKPDLLPTLSTLRYFTNTLSKKYCYSFPVIKGNKYLVKTVYYYGEFDGGKQPPVFDQIVEGTRWSIVNTTEDYAKGLSSYYEVVIEASHGKRLSVCLARNKHTGSSSPFISALEVKSLDNSLYNPTDFHKYALVTVSRHSFGSEDIISFPDDKFNRMWQPFNKDEIPVVASQTNVTSTDFWNLPPAKVFMSGITTSEEKTLKLEWPPVSLPSSYYYISLYFQDDRKSSPSSWRTFDVSINGHAFYSNLNATNKGVTVYAAQWPLSGQTQITVTPTGGIPYAPILNAGEVYQVLPLGGRTQTRDIIAMEDLAKSIQAPPRDWNGDPCLPKGNSWTGVTCSDQFVARITSLNLTNAGLIGTLPPNIGNLTALSHLLLAGNKFSGTIPDLSELQELETLHLENNNFEGPLHPSIKKLPKLHEISSDFQNNKVDGKATKHT</sequence>
<dbReference type="PANTHER" id="PTHR45631">
    <property type="entry name" value="OS07G0107800 PROTEIN-RELATED"/>
    <property type="match status" value="1"/>
</dbReference>
<dbReference type="SUPFAM" id="SSF52058">
    <property type="entry name" value="L domain-like"/>
    <property type="match status" value="1"/>
</dbReference>
<dbReference type="InterPro" id="IPR001611">
    <property type="entry name" value="Leu-rich_rpt"/>
</dbReference>
<dbReference type="Gene3D" id="2.60.120.430">
    <property type="entry name" value="Galactose-binding lectin"/>
    <property type="match status" value="2"/>
</dbReference>
<keyword evidence="4 8" id="KW-0732">Signal</keyword>
<feature type="domain" description="Malectin-like" evidence="9">
    <location>
        <begin position="40"/>
        <end position="362"/>
    </location>
</feature>
<comment type="subcellular location">
    <subcellularLocation>
        <location evidence="1">Membrane</location>
        <topology evidence="1">Single-pass membrane protein</topology>
    </subcellularLocation>
</comment>
<keyword evidence="6" id="KW-1133">Transmembrane helix</keyword>
<keyword evidence="5" id="KW-0677">Repeat</keyword>
<dbReference type="PANTHER" id="PTHR45631:SF45">
    <property type="entry name" value="LEUCINE-RICH REPEAT (LRR) FAMILY PROTEIN"/>
    <property type="match status" value="1"/>
</dbReference>
<organism evidence="10 11">
    <name type="scientific">Vicia faba</name>
    <name type="common">Broad bean</name>
    <name type="synonym">Faba vulgaris</name>
    <dbReference type="NCBI Taxonomy" id="3906"/>
    <lineage>
        <taxon>Eukaryota</taxon>
        <taxon>Viridiplantae</taxon>
        <taxon>Streptophyta</taxon>
        <taxon>Embryophyta</taxon>
        <taxon>Tracheophyta</taxon>
        <taxon>Spermatophyta</taxon>
        <taxon>Magnoliopsida</taxon>
        <taxon>eudicotyledons</taxon>
        <taxon>Gunneridae</taxon>
        <taxon>Pentapetalae</taxon>
        <taxon>rosids</taxon>
        <taxon>fabids</taxon>
        <taxon>Fabales</taxon>
        <taxon>Fabaceae</taxon>
        <taxon>Papilionoideae</taxon>
        <taxon>50 kb inversion clade</taxon>
        <taxon>NPAAA clade</taxon>
        <taxon>Hologalegina</taxon>
        <taxon>IRL clade</taxon>
        <taxon>Fabeae</taxon>
        <taxon>Vicia</taxon>
    </lineage>
</organism>
<evidence type="ECO:0000256" key="1">
    <source>
        <dbReference type="ARBA" id="ARBA00004167"/>
    </source>
</evidence>
<accession>A0AAV1B705</accession>
<dbReference type="Gene3D" id="3.80.10.10">
    <property type="entry name" value="Ribonuclease Inhibitor"/>
    <property type="match status" value="1"/>
</dbReference>
<keyword evidence="11" id="KW-1185">Reference proteome</keyword>
<dbReference type="InterPro" id="IPR024788">
    <property type="entry name" value="Malectin-like_Carb-bd_dom"/>
</dbReference>